<feature type="compositionally biased region" description="Low complexity" evidence="1">
    <location>
        <begin position="524"/>
        <end position="541"/>
    </location>
</feature>
<feature type="compositionally biased region" description="Acidic residues" evidence="1">
    <location>
        <begin position="1037"/>
        <end position="1068"/>
    </location>
</feature>
<feature type="region of interest" description="Disordered" evidence="1">
    <location>
        <begin position="1412"/>
        <end position="2001"/>
    </location>
</feature>
<gene>
    <name evidence="2" type="ORF">MKK02DRAFT_32687</name>
</gene>
<organism evidence="2 3">
    <name type="scientific">Dioszegia hungarica</name>
    <dbReference type="NCBI Taxonomy" id="4972"/>
    <lineage>
        <taxon>Eukaryota</taxon>
        <taxon>Fungi</taxon>
        <taxon>Dikarya</taxon>
        <taxon>Basidiomycota</taxon>
        <taxon>Agaricomycotina</taxon>
        <taxon>Tremellomycetes</taxon>
        <taxon>Tremellales</taxon>
        <taxon>Bulleribasidiaceae</taxon>
        <taxon>Dioszegia</taxon>
    </lineage>
</organism>
<feature type="compositionally biased region" description="Polar residues" evidence="1">
    <location>
        <begin position="2027"/>
        <end position="2043"/>
    </location>
</feature>
<dbReference type="InterPro" id="IPR025051">
    <property type="entry name" value="DUF3990"/>
</dbReference>
<feature type="compositionally biased region" description="Basic and acidic residues" evidence="1">
    <location>
        <begin position="1935"/>
        <end position="1944"/>
    </location>
</feature>
<feature type="compositionally biased region" description="Low complexity" evidence="1">
    <location>
        <begin position="1197"/>
        <end position="1209"/>
    </location>
</feature>
<protein>
    <recommendedName>
        <fullName evidence="4">DUF3990 domain-containing protein</fullName>
    </recommendedName>
</protein>
<feature type="region of interest" description="Disordered" evidence="1">
    <location>
        <begin position="951"/>
        <end position="1025"/>
    </location>
</feature>
<feature type="compositionally biased region" description="Basic and acidic residues" evidence="1">
    <location>
        <begin position="714"/>
        <end position="724"/>
    </location>
</feature>
<feature type="region of interest" description="Disordered" evidence="1">
    <location>
        <begin position="2020"/>
        <end position="2116"/>
    </location>
</feature>
<feature type="compositionally biased region" description="Low complexity" evidence="1">
    <location>
        <begin position="1132"/>
        <end position="1142"/>
    </location>
</feature>
<evidence type="ECO:0008006" key="4">
    <source>
        <dbReference type="Google" id="ProtNLM"/>
    </source>
</evidence>
<feature type="compositionally biased region" description="Polar residues" evidence="1">
    <location>
        <begin position="1275"/>
        <end position="1288"/>
    </location>
</feature>
<feature type="compositionally biased region" description="Pro residues" evidence="1">
    <location>
        <begin position="1850"/>
        <end position="1859"/>
    </location>
</feature>
<feature type="compositionally biased region" description="Polar residues" evidence="1">
    <location>
        <begin position="1732"/>
        <end position="1751"/>
    </location>
</feature>
<dbReference type="GeneID" id="77727760"/>
<feature type="compositionally biased region" description="Low complexity" evidence="1">
    <location>
        <begin position="1172"/>
        <end position="1182"/>
    </location>
</feature>
<feature type="compositionally biased region" description="Acidic residues" evidence="1">
    <location>
        <begin position="1235"/>
        <end position="1261"/>
    </location>
</feature>
<feature type="compositionally biased region" description="Basic and acidic residues" evidence="1">
    <location>
        <begin position="1577"/>
        <end position="1588"/>
    </location>
</feature>
<feature type="compositionally biased region" description="Acidic residues" evidence="1">
    <location>
        <begin position="1911"/>
        <end position="1934"/>
    </location>
</feature>
<evidence type="ECO:0000256" key="1">
    <source>
        <dbReference type="SAM" id="MobiDB-lite"/>
    </source>
</evidence>
<feature type="compositionally biased region" description="Acidic residues" evidence="1">
    <location>
        <begin position="1293"/>
        <end position="1310"/>
    </location>
</feature>
<feature type="compositionally biased region" description="Low complexity" evidence="1">
    <location>
        <begin position="209"/>
        <end position="232"/>
    </location>
</feature>
<feature type="compositionally biased region" description="Low complexity" evidence="1">
    <location>
        <begin position="662"/>
        <end position="681"/>
    </location>
</feature>
<feature type="compositionally biased region" description="Low complexity" evidence="1">
    <location>
        <begin position="2060"/>
        <end position="2075"/>
    </location>
</feature>
<evidence type="ECO:0000313" key="3">
    <source>
        <dbReference type="Proteomes" id="UP001164286"/>
    </source>
</evidence>
<keyword evidence="3" id="KW-1185">Reference proteome</keyword>
<feature type="compositionally biased region" description="Acidic residues" evidence="1">
    <location>
        <begin position="1873"/>
        <end position="1882"/>
    </location>
</feature>
<comment type="caution">
    <text evidence="2">The sequence shown here is derived from an EMBL/GenBank/DDBJ whole genome shotgun (WGS) entry which is preliminary data.</text>
</comment>
<feature type="compositionally biased region" description="Low complexity" evidence="1">
    <location>
        <begin position="1350"/>
        <end position="1376"/>
    </location>
</feature>
<accession>A0AA38H9A4</accession>
<feature type="compositionally biased region" description="Polar residues" evidence="1">
    <location>
        <begin position="1547"/>
        <end position="1558"/>
    </location>
</feature>
<sequence>MEANNLMTVYHGCSTASIGPIKAGILDVDSGKASDFTSFAEGRGFYTTTDRDFARDWAIKQHGEASAAVMRFQFNPAGLTVRDFGHEKSKDYAKWQKCIFDNYNDKERAKKDKLTEWHTIDVIIGMISDADDESNPWSNARDVKPIQAPGPITQVFARSNKAMEDDRWVHKGTEVMEDGEWKSVPAIAASRATKMAKETKRKRDEPLDGASHAAGLGSASAGPSSAAGPSGSTWQDGDASATASGVKAGKANSEGAVVLFRKSDGTAQYSGRISGSKSLAEVSIKVAKKLAFPPGTDVRLAHVRDRGREVDIWDRYDLETLRKRAIDDPSAQLIVNVYAVAGPSSFTSPGDAAFRTPMPHGSAPLLANGDASPTPNRQTQTSTKKKRKADRDDASATIAPVATSSSGTSMSESQRKKARREEKIRLKKLQEVGDLQAAGSLHPSSLQSPSAHTPSSANLASPTTDPRSLPQASAPSPVSPKKTKSKKKAKPSSLPPQSPLPAESSAPASTGKRKRSISPPQPQAPVTSSGTPPASPSSSDPAARKKQRREAKKQRESTGLPPISTSTPSPSSPAETKGAAAALRKQAHKPARPSPLGLSSTSAQADAAASSSSPADRREDAPVAPVPVNQVGGPAAAKSKKAKGKRNGSLAAAASFPSNGDATPTTSTSTAGSSSAFAAGSDIQATSQNNRRKSDAGEGGVKVISGLMARFREEQARKAAEKAAAEGGGASEVGHSSASRAPASEATVVATTSEKKDATKKEKKKPKAAAQAAAAESESPEAPEPIAQTEISQEETSKVKQKPAKKAQKSEVQEQAAAIIESHVEAPTPATGSSRSITDEPSSDSSSIPSDSTSTTKKSTKSTARATPSKASTSKAAAPLAPRTVLSCPVCGGVPFHIQSRCPIIKSGLDALEERLEVVLREMTGGRYWQASVEIIESWIKKLKEAEKEKHAEEAVAAEPEEAPVTAGQPSKAPKTTATSVPAEAAVPAQLTSAPTPDPVDHADRSSVTSSASPAPERAPSLPPVAAADPVVQPEIEPEVEPEVEEDDEAENQAEVEAEVAPEVEVDAEPAAQEAARPSDVEEETLTVDTTAHDAPAAEPAVDTTPAKIASTPAVRKTPITYSRRTPIGPPSISSASSSSSSSEEDEVSKPAAVKSLKSAGKANGVTPSAPPAGAEASADPETLPPIFLRGLKGRKTAGSVSAVSASTALIETESDSDSASDSESGSGSGSDSGSGDEDDDSDLGAETGAEAEEAEEEAEDQENRSMSREEQAFNAGSQQKPPSQAKTNGGAGEDEDVDMDGDDEADDVSETTTAAIARLDLPNMVGRRTASPAVNTTSRARRIPEARSGSETSDSTSNSGSDASSATSASTLSTTIRRPVTGSAANRLAYDALPDPQALFNDFFNRPLSQAERAEVKKSAEAMGDVSLRPDADGDGDDESVESVSEEQAEAGGAIRDDASSIGDFGSVVEQEQDVIVAEDGEEGGAGLINGQPPVLSSQADLVTQIEDAPASQGASQAATATPGVPESIDTASAEAAPLEDLIIATQPSQRSSSSQLDTHKMGRQPSTQSSSSSLESRRSLRFKQLDEEAGPSQRVGDLEGSIALEQARAEEATPEPASQLEVSAKVPIPASPDVEMEEDTATPKPRGRGRPLNISASQPVETASESRAGRRSSRLQSVDAEEVIIPASQQPTPKVRRASQLSQVSQARQSAPVPSGMDVLVEESLESAPVRSSQIDQLATSPLNSQTEPEVSVPAATTRRSTRASSRVSASPAPSAPTSPTARRGTRKATASIPPSSSTRPALRRGGSSQVSFQEEALESPLFMPQSQPLETQAYTLHAQTVSSSPPRDCPSPPPAAQRPRGRKILASPILEEEDEEDEPMATPTGRSMDRSTAPLSRRESEASTAAPDEGDEGDDDEVDKDEEEDGDEEEDQSRSGAEKKKVGSSRSTNSPPPISAIERSASSQAPPKRSYPVPPRPASSQPVSTRSARVDPPASFAPSLMDLPMELLRSGASAIATLTGFGGSPQSQSQLKASQNSLSNGHKDSPLASKGLSEMLGGPDSESDSGSGSESESSAEEEEAGGGKGDNKGLKGRYASASQKKKVVSTKGKVVGW</sequence>
<feature type="compositionally biased region" description="Polar residues" evidence="1">
    <location>
        <begin position="1981"/>
        <end position="1990"/>
    </location>
</feature>
<feature type="compositionally biased region" description="Low complexity" evidence="1">
    <location>
        <begin position="768"/>
        <end position="777"/>
    </location>
</feature>
<feature type="compositionally biased region" description="Low complexity" evidence="1">
    <location>
        <begin position="833"/>
        <end position="878"/>
    </location>
</feature>
<feature type="region of interest" description="Disordered" evidence="1">
    <location>
        <begin position="350"/>
        <end position="701"/>
    </location>
</feature>
<feature type="compositionally biased region" description="Acidic residues" evidence="1">
    <location>
        <begin position="1434"/>
        <end position="1450"/>
    </location>
</feature>
<feature type="compositionally biased region" description="Polar residues" evidence="1">
    <location>
        <begin position="442"/>
        <end position="466"/>
    </location>
</feature>
<feature type="compositionally biased region" description="Low complexity" evidence="1">
    <location>
        <begin position="1754"/>
        <end position="1785"/>
    </location>
</feature>
<evidence type="ECO:0000313" key="2">
    <source>
        <dbReference type="EMBL" id="KAI9635209.1"/>
    </source>
</evidence>
<feature type="compositionally biased region" description="Low complexity" evidence="1">
    <location>
        <begin position="599"/>
        <end position="614"/>
    </location>
</feature>
<feature type="compositionally biased region" description="Acidic residues" evidence="1">
    <location>
        <begin position="1472"/>
        <end position="1484"/>
    </location>
</feature>
<dbReference type="Proteomes" id="UP001164286">
    <property type="component" value="Unassembled WGS sequence"/>
</dbReference>
<feature type="region of interest" description="Disordered" evidence="1">
    <location>
        <begin position="714"/>
        <end position="880"/>
    </location>
</feature>
<feature type="compositionally biased region" description="Low complexity" evidence="1">
    <location>
        <begin position="561"/>
        <end position="573"/>
    </location>
</feature>
<feature type="compositionally biased region" description="Basic and acidic residues" evidence="1">
    <location>
        <begin position="1262"/>
        <end position="1272"/>
    </location>
</feature>
<dbReference type="RefSeq" id="XP_052944986.1">
    <property type="nucleotide sequence ID" value="XM_053088555.1"/>
</dbReference>
<name>A0AA38H9A4_9TREE</name>
<feature type="compositionally biased region" description="Polar residues" evidence="1">
    <location>
        <begin position="1827"/>
        <end position="1844"/>
    </location>
</feature>
<reference evidence="2" key="1">
    <citation type="journal article" date="2022" name="G3 (Bethesda)">
        <title>High quality genome of the basidiomycete yeast Dioszegia hungarica PDD-24b-2 isolated from cloud water.</title>
        <authorList>
            <person name="Jarrige D."/>
            <person name="Haridas S."/>
            <person name="Bleykasten-Grosshans C."/>
            <person name="Joly M."/>
            <person name="Nadalig T."/>
            <person name="Sancelme M."/>
            <person name="Vuilleumier S."/>
            <person name="Grigoriev I.V."/>
            <person name="Amato P."/>
            <person name="Bringel F."/>
        </authorList>
    </citation>
    <scope>NUCLEOTIDE SEQUENCE</scope>
    <source>
        <strain evidence="2">PDD-24b-2</strain>
    </source>
</reference>
<feature type="compositionally biased region" description="Basic and acidic residues" evidence="1">
    <location>
        <begin position="413"/>
        <end position="431"/>
    </location>
</feature>
<feature type="compositionally biased region" description="Basic residues" evidence="1">
    <location>
        <begin position="481"/>
        <end position="490"/>
    </location>
</feature>
<feature type="compositionally biased region" description="Polar residues" evidence="1">
    <location>
        <begin position="1701"/>
        <end position="1711"/>
    </location>
</feature>
<feature type="compositionally biased region" description="Low complexity" evidence="1">
    <location>
        <begin position="1010"/>
        <end position="1025"/>
    </location>
</feature>
<feature type="compositionally biased region" description="Low complexity" evidence="1">
    <location>
        <begin position="468"/>
        <end position="480"/>
    </location>
</feature>
<feature type="region of interest" description="Disordered" evidence="1">
    <location>
        <begin position="1037"/>
        <end position="1384"/>
    </location>
</feature>
<proteinExistence type="predicted"/>
<feature type="compositionally biased region" description="Low complexity" evidence="1">
    <location>
        <begin position="500"/>
        <end position="509"/>
    </location>
</feature>
<feature type="region of interest" description="Disordered" evidence="1">
    <location>
        <begin position="189"/>
        <end position="248"/>
    </location>
</feature>
<feature type="compositionally biased region" description="Low complexity" evidence="1">
    <location>
        <begin position="1510"/>
        <end position="1525"/>
    </location>
</feature>
<feature type="compositionally biased region" description="Basic and acidic residues" evidence="1">
    <location>
        <begin position="195"/>
        <end position="206"/>
    </location>
</feature>
<dbReference type="Pfam" id="PF13151">
    <property type="entry name" value="DUF3990"/>
    <property type="match status" value="1"/>
</dbReference>
<dbReference type="EMBL" id="JAKWFO010000005">
    <property type="protein sequence ID" value="KAI9635209.1"/>
    <property type="molecule type" value="Genomic_DNA"/>
</dbReference>